<name>A0A067QAU7_9AGAM</name>
<dbReference type="EMBL" id="KL197713">
    <property type="protein sequence ID" value="KDQ60632.1"/>
    <property type="molecule type" value="Genomic_DNA"/>
</dbReference>
<protein>
    <submittedName>
        <fullName evidence="1">Uncharacterized protein</fullName>
    </submittedName>
</protein>
<accession>A0A067QAU7</accession>
<sequence length="95" mass="10609">MFCVGIYLKIHTINHRCPLTSMTKSHQSPKQHLLMNHRHVCTARSALALVRLALATIRIDVALRFSTCAGHCVSKENLVVEVSGELYVEKVRPTG</sequence>
<proteinExistence type="predicted"/>
<organism evidence="1 2">
    <name type="scientific">Jaapia argillacea MUCL 33604</name>
    <dbReference type="NCBI Taxonomy" id="933084"/>
    <lineage>
        <taxon>Eukaryota</taxon>
        <taxon>Fungi</taxon>
        <taxon>Dikarya</taxon>
        <taxon>Basidiomycota</taxon>
        <taxon>Agaricomycotina</taxon>
        <taxon>Agaricomycetes</taxon>
        <taxon>Agaricomycetidae</taxon>
        <taxon>Jaapiales</taxon>
        <taxon>Jaapiaceae</taxon>
        <taxon>Jaapia</taxon>
    </lineage>
</organism>
<dbReference type="HOGENOM" id="CLU_2373090_0_0_1"/>
<dbReference type="Proteomes" id="UP000027265">
    <property type="component" value="Unassembled WGS sequence"/>
</dbReference>
<keyword evidence="2" id="KW-1185">Reference proteome</keyword>
<dbReference type="AlphaFoldDB" id="A0A067QAU7"/>
<reference evidence="2" key="1">
    <citation type="journal article" date="2014" name="Proc. Natl. Acad. Sci. U.S.A.">
        <title>Extensive sampling of basidiomycete genomes demonstrates inadequacy of the white-rot/brown-rot paradigm for wood decay fungi.</title>
        <authorList>
            <person name="Riley R."/>
            <person name="Salamov A.A."/>
            <person name="Brown D.W."/>
            <person name="Nagy L.G."/>
            <person name="Floudas D."/>
            <person name="Held B.W."/>
            <person name="Levasseur A."/>
            <person name="Lombard V."/>
            <person name="Morin E."/>
            <person name="Otillar R."/>
            <person name="Lindquist E.A."/>
            <person name="Sun H."/>
            <person name="LaButti K.M."/>
            <person name="Schmutz J."/>
            <person name="Jabbour D."/>
            <person name="Luo H."/>
            <person name="Baker S.E."/>
            <person name="Pisabarro A.G."/>
            <person name="Walton J.D."/>
            <person name="Blanchette R.A."/>
            <person name="Henrissat B."/>
            <person name="Martin F."/>
            <person name="Cullen D."/>
            <person name="Hibbett D.S."/>
            <person name="Grigoriev I.V."/>
        </authorList>
    </citation>
    <scope>NUCLEOTIDE SEQUENCE [LARGE SCALE GENOMIC DNA]</scope>
    <source>
        <strain evidence="2">MUCL 33604</strain>
    </source>
</reference>
<evidence type="ECO:0000313" key="2">
    <source>
        <dbReference type="Proteomes" id="UP000027265"/>
    </source>
</evidence>
<gene>
    <name evidence="1" type="ORF">JAAARDRAFT_556182</name>
</gene>
<evidence type="ECO:0000313" key="1">
    <source>
        <dbReference type="EMBL" id="KDQ60632.1"/>
    </source>
</evidence>
<dbReference type="InParanoid" id="A0A067QAU7"/>